<dbReference type="RefSeq" id="WP_169970314.1">
    <property type="nucleotide sequence ID" value="NZ_JABDSR010000018.1"/>
</dbReference>
<keyword evidence="3" id="KW-1185">Reference proteome</keyword>
<evidence type="ECO:0000256" key="1">
    <source>
        <dbReference type="SAM" id="MobiDB-lite"/>
    </source>
</evidence>
<feature type="region of interest" description="Disordered" evidence="1">
    <location>
        <begin position="21"/>
        <end position="46"/>
    </location>
</feature>
<feature type="compositionally biased region" description="Basic and acidic residues" evidence="1">
    <location>
        <begin position="22"/>
        <end position="32"/>
    </location>
</feature>
<name>A0A848RKM9_9FIRM</name>
<evidence type="ECO:0008006" key="4">
    <source>
        <dbReference type="Google" id="ProtNLM"/>
    </source>
</evidence>
<evidence type="ECO:0000313" key="3">
    <source>
        <dbReference type="Proteomes" id="UP000568273"/>
    </source>
</evidence>
<reference evidence="2" key="1">
    <citation type="submission" date="2020-04" db="EMBL/GenBank/DDBJ databases">
        <title>Peptoniphilus sp. nov. isolated from swine feces.</title>
        <authorList>
            <person name="Ryu S.W."/>
        </authorList>
    </citation>
    <scope>NUCLEOTIDE SEQUENCE [LARGE SCALE GENOMIC DNA]</scope>
    <source>
        <strain evidence="2">AGMB00490</strain>
    </source>
</reference>
<dbReference type="AlphaFoldDB" id="A0A848RKM9"/>
<proteinExistence type="predicted"/>
<evidence type="ECO:0000313" key="2">
    <source>
        <dbReference type="EMBL" id="NMW85989.1"/>
    </source>
</evidence>
<comment type="caution">
    <text evidence="2">The sequence shown here is derived from an EMBL/GenBank/DDBJ whole genome shotgun (WGS) entry which is preliminary data.</text>
</comment>
<gene>
    <name evidence="2" type="ORF">HKO22_09665</name>
</gene>
<accession>A0A848RKM9</accession>
<dbReference type="EMBL" id="JABDSR010000018">
    <property type="protein sequence ID" value="NMW85989.1"/>
    <property type="molecule type" value="Genomic_DNA"/>
</dbReference>
<protein>
    <recommendedName>
        <fullName evidence="4">DUF4355 domain-containing protein</fullName>
    </recommendedName>
</protein>
<dbReference type="Proteomes" id="UP000568273">
    <property type="component" value="Unassembled WGS sequence"/>
</dbReference>
<sequence length="179" mass="20645">MKNNNNSDAYNELVASFDLENEETKVEAKEDNTNAGNSPLEKNSVKKDGVISNDVINNKEKLFTQEEVDEIVKKRLSRKEKNINGEVDKRVSDELEKRSNALDCKEYLIENGYPKDFIEIFENETIDNFKIKVDKVMALIKANKKEVVPPLKNPELGRLYNDDYSKGFSVKEHIPKKLY</sequence>
<organism evidence="2 3">
    <name type="scientific">Peptoniphilus faecalis</name>
    <dbReference type="NCBI Taxonomy" id="2731255"/>
    <lineage>
        <taxon>Bacteria</taxon>
        <taxon>Bacillati</taxon>
        <taxon>Bacillota</taxon>
        <taxon>Tissierellia</taxon>
        <taxon>Tissierellales</taxon>
        <taxon>Peptoniphilaceae</taxon>
        <taxon>Peptoniphilus</taxon>
    </lineage>
</organism>